<dbReference type="Gene3D" id="2.60.120.10">
    <property type="entry name" value="Jelly Rolls"/>
    <property type="match status" value="1"/>
</dbReference>
<evidence type="ECO:0000313" key="2">
    <source>
        <dbReference type="EMBL" id="CAE7033844.1"/>
    </source>
</evidence>
<protein>
    <recommendedName>
        <fullName evidence="1">Cupin type-2 domain-containing protein</fullName>
    </recommendedName>
</protein>
<comment type="caution">
    <text evidence="2">The sequence shown here is derived from an EMBL/GenBank/DDBJ whole genome shotgun (WGS) entry which is preliminary data.</text>
</comment>
<organism evidence="2 3">
    <name type="scientific">Symbiodinium natans</name>
    <dbReference type="NCBI Taxonomy" id="878477"/>
    <lineage>
        <taxon>Eukaryota</taxon>
        <taxon>Sar</taxon>
        <taxon>Alveolata</taxon>
        <taxon>Dinophyceae</taxon>
        <taxon>Suessiales</taxon>
        <taxon>Symbiodiniaceae</taxon>
        <taxon>Symbiodinium</taxon>
    </lineage>
</organism>
<dbReference type="Pfam" id="PF07883">
    <property type="entry name" value="Cupin_2"/>
    <property type="match status" value="1"/>
</dbReference>
<evidence type="ECO:0000259" key="1">
    <source>
        <dbReference type="Pfam" id="PF07883"/>
    </source>
</evidence>
<reference evidence="2" key="1">
    <citation type="submission" date="2021-02" db="EMBL/GenBank/DDBJ databases">
        <authorList>
            <person name="Dougan E. K."/>
            <person name="Rhodes N."/>
            <person name="Thang M."/>
            <person name="Chan C."/>
        </authorList>
    </citation>
    <scope>NUCLEOTIDE SEQUENCE</scope>
</reference>
<evidence type="ECO:0000313" key="3">
    <source>
        <dbReference type="Proteomes" id="UP000604046"/>
    </source>
</evidence>
<dbReference type="OrthoDB" id="416209at2759"/>
<proteinExistence type="predicted"/>
<name>A0A812IHI7_9DINO</name>
<dbReference type="InterPro" id="IPR013096">
    <property type="entry name" value="Cupin_2"/>
</dbReference>
<accession>A0A812IHI7</accession>
<dbReference type="InterPro" id="IPR011051">
    <property type="entry name" value="RmlC_Cupin_sf"/>
</dbReference>
<gene>
    <name evidence="2" type="ORF">SNAT2548_LOCUS4070</name>
</gene>
<dbReference type="AlphaFoldDB" id="A0A812IHI7"/>
<dbReference type="InterPro" id="IPR014710">
    <property type="entry name" value="RmlC-like_jellyroll"/>
</dbReference>
<dbReference type="EMBL" id="CAJNDS010000247">
    <property type="protein sequence ID" value="CAE7033844.1"/>
    <property type="molecule type" value="Genomic_DNA"/>
</dbReference>
<feature type="domain" description="Cupin type-2" evidence="1">
    <location>
        <begin position="6"/>
        <end position="66"/>
    </location>
</feature>
<dbReference type="CDD" id="cd02208">
    <property type="entry name" value="cupin_RmlC-like"/>
    <property type="match status" value="1"/>
</dbReference>
<keyword evidence="3" id="KW-1185">Reference proteome</keyword>
<dbReference type="SUPFAM" id="SSF51182">
    <property type="entry name" value="RmlC-like cupins"/>
    <property type="match status" value="1"/>
</dbReference>
<sequence length="87" mass="9629">MSCGDQSIDEGSEVPWHAHETSEEVLRCLAGTGTIYCGDMVKDFLPGVTVLVPKQTPHRIVNLSPSEKLRGLSKEARVQDVFRDRGF</sequence>
<dbReference type="Proteomes" id="UP000604046">
    <property type="component" value="Unassembled WGS sequence"/>
</dbReference>